<reference evidence="2" key="1">
    <citation type="submission" date="2022-11" db="UniProtKB">
        <authorList>
            <consortium name="WormBaseParasite"/>
        </authorList>
    </citation>
    <scope>IDENTIFICATION</scope>
</reference>
<protein>
    <submittedName>
        <fullName evidence="2">Secreted protein</fullName>
    </submittedName>
</protein>
<organism evidence="1 2">
    <name type="scientific">Panagrolaimus sp. JU765</name>
    <dbReference type="NCBI Taxonomy" id="591449"/>
    <lineage>
        <taxon>Eukaryota</taxon>
        <taxon>Metazoa</taxon>
        <taxon>Ecdysozoa</taxon>
        <taxon>Nematoda</taxon>
        <taxon>Chromadorea</taxon>
        <taxon>Rhabditida</taxon>
        <taxon>Tylenchina</taxon>
        <taxon>Panagrolaimomorpha</taxon>
        <taxon>Panagrolaimoidea</taxon>
        <taxon>Panagrolaimidae</taxon>
        <taxon>Panagrolaimus</taxon>
    </lineage>
</organism>
<name>A0AC34RGH9_9BILA</name>
<sequence>MTLSFHLYFCVLLHRVLCLLVFVIEKNSNLAKNFSRCHSRLKQRINNSKIYCQPNKCDEQQIVNIRGR</sequence>
<accession>A0AC34RGH9</accession>
<proteinExistence type="predicted"/>
<evidence type="ECO:0000313" key="2">
    <source>
        <dbReference type="WBParaSite" id="JU765_v2.g6728.t1"/>
    </source>
</evidence>
<evidence type="ECO:0000313" key="1">
    <source>
        <dbReference type="Proteomes" id="UP000887576"/>
    </source>
</evidence>
<dbReference type="WBParaSite" id="JU765_v2.g6728.t1">
    <property type="protein sequence ID" value="JU765_v2.g6728.t1"/>
    <property type="gene ID" value="JU765_v2.g6728"/>
</dbReference>
<dbReference type="Proteomes" id="UP000887576">
    <property type="component" value="Unplaced"/>
</dbReference>